<accession>A0ABT4KA46</accession>
<proteinExistence type="predicted"/>
<evidence type="ECO:0000313" key="1">
    <source>
        <dbReference type="EMBL" id="MCZ4088834.1"/>
    </source>
</evidence>
<reference evidence="1" key="1">
    <citation type="submission" date="2022-10" db="EMBL/GenBank/DDBJ databases">
        <title>Whole genome sequencing of three plant growth promoting bacteria isolated from Vachellia tortilis subsp. raddiana in Morocco.</title>
        <authorList>
            <person name="Hnini M."/>
            <person name="Zouagui R."/>
            <person name="Zouagui H."/>
            <person name="Chemao Elfihri M.-W."/>
            <person name="Ibrahimi A."/>
            <person name="Sbabou L."/>
            <person name="Aurag J."/>
        </authorList>
    </citation>
    <scope>NUCLEOTIDE SEQUENCE</scope>
    <source>
        <strain evidence="1">LMR678</strain>
    </source>
</reference>
<organism evidence="1 2">
    <name type="scientific">Sinorhizobium psoraleae</name>
    <dbReference type="NCBI Taxonomy" id="520838"/>
    <lineage>
        <taxon>Bacteria</taxon>
        <taxon>Pseudomonadati</taxon>
        <taxon>Pseudomonadota</taxon>
        <taxon>Alphaproteobacteria</taxon>
        <taxon>Hyphomicrobiales</taxon>
        <taxon>Rhizobiaceae</taxon>
        <taxon>Sinorhizobium/Ensifer group</taxon>
        <taxon>Sinorhizobium</taxon>
    </lineage>
</organism>
<protein>
    <submittedName>
        <fullName evidence="1">Uncharacterized protein</fullName>
    </submittedName>
</protein>
<dbReference type="SUPFAM" id="SSF53720">
    <property type="entry name" value="ALDH-like"/>
    <property type="match status" value="1"/>
</dbReference>
<dbReference type="EMBL" id="JAPVOI010000002">
    <property type="protein sequence ID" value="MCZ4088834.1"/>
    <property type="molecule type" value="Genomic_DNA"/>
</dbReference>
<sequence length="25" mass="2918">MPWNYPFWQFFRFPAPAFAAGNAPS</sequence>
<dbReference type="InterPro" id="IPR016161">
    <property type="entry name" value="Ald_DH/histidinol_DH"/>
</dbReference>
<name>A0ABT4KA46_9HYPH</name>
<gene>
    <name evidence="1" type="ORF">O3W52_01725</name>
</gene>
<comment type="caution">
    <text evidence="1">The sequence shown here is derived from an EMBL/GenBank/DDBJ whole genome shotgun (WGS) entry which is preliminary data.</text>
</comment>
<evidence type="ECO:0000313" key="2">
    <source>
        <dbReference type="Proteomes" id="UP001079430"/>
    </source>
</evidence>
<dbReference type="Proteomes" id="UP001079430">
    <property type="component" value="Unassembled WGS sequence"/>
</dbReference>
<dbReference type="RefSeq" id="WP_269274969.1">
    <property type="nucleotide sequence ID" value="NZ_JAPVOI010000002.1"/>
</dbReference>
<keyword evidence="2" id="KW-1185">Reference proteome</keyword>